<evidence type="ECO:0000256" key="1">
    <source>
        <dbReference type="ARBA" id="ARBA00002957"/>
    </source>
</evidence>
<feature type="transmembrane region" description="Helical" evidence="8">
    <location>
        <begin position="150"/>
        <end position="170"/>
    </location>
</feature>
<accession>A0A9P6UJ22</accession>
<comment type="subcellular location">
    <subcellularLocation>
        <location evidence="8">Cell membrane</location>
        <topology evidence="8">Multi-pass membrane protein</topology>
    </subcellularLocation>
    <subcellularLocation>
        <location evidence="2">Membrane</location>
        <topology evidence="2">Multi-pass membrane protein</topology>
    </subcellularLocation>
</comment>
<dbReference type="GO" id="GO:0005886">
    <property type="term" value="C:plasma membrane"/>
    <property type="evidence" value="ECO:0007669"/>
    <property type="project" value="UniProtKB-SubCell"/>
</dbReference>
<evidence type="ECO:0000256" key="8">
    <source>
        <dbReference type="RuleBase" id="RU368066"/>
    </source>
</evidence>
<proteinExistence type="inferred from homology"/>
<feature type="transmembrane region" description="Helical" evidence="8">
    <location>
        <begin position="217"/>
        <end position="242"/>
    </location>
</feature>
<dbReference type="AlphaFoldDB" id="A0A9P6UJ22"/>
<name>A0A9P6UJ22_9FUNG</name>
<comment type="caution">
    <text evidence="9">The sequence shown here is derived from an EMBL/GenBank/DDBJ whole genome shotgun (WGS) entry which is preliminary data.</text>
</comment>
<keyword evidence="6 8" id="KW-1133">Transmembrane helix</keyword>
<feature type="transmembrane region" description="Helical" evidence="8">
    <location>
        <begin position="439"/>
        <end position="457"/>
    </location>
</feature>
<dbReference type="PANTHER" id="PTHR12385:SF4">
    <property type="entry name" value="PROTEIN PNS1"/>
    <property type="match status" value="1"/>
</dbReference>
<gene>
    <name evidence="9" type="primary">PNS1_1</name>
    <name evidence="9" type="ORF">BGZ97_001694</name>
</gene>
<keyword evidence="10" id="KW-1185">Reference proteome</keyword>
<evidence type="ECO:0000256" key="4">
    <source>
        <dbReference type="ARBA" id="ARBA00015388"/>
    </source>
</evidence>
<sequence length="505" mass="56159">MYILNQNIKLIPCLTVSIPSQPIKPIIYRARGARTKWAGNMLTVNHHNHLHRLLGPQAHQEKLEKFKPSPKYNDLWAMFAFLLQMVAFMVLSAFAINNIIRTAVITSADKSTTEKDFFLTTNVMVSFALGIGISVVYSYIYLLVTNVMPLWSMSMTYWFLMLVFFGVSGFHFYSKNWFNGVLFFVIGALFAKAYWSARERILASAEATAIAKGTPAVFLLSFIGLFLQILCNVHILMVITGVRQMFAAKESSDPIPICLHIAAYFSFYWLSQVLTNIVHVTISGVFAAHYFKSLSGSPTWTCLKRSCTTSFGTICFGGLIYAIVQTIKQALDFLRGGNNVLACAYEGCFHYINKALESITPLVFCEVAIYGKPFLPAANDAFKIVKDRGLDAVLNEIIISTVWSIGAFFGAYVSAISTQEYLMMVMGGRGTPDVKNHSLQIWIVTGLVFVLSMQVMFTTGAVVHSGVATIFIALAEDPDALAEAKPKFFAKIQAAYPDMLKEDDQ</sequence>
<comment type="similarity">
    <text evidence="3 8">Belongs to the CTL (choline transporter-like) family.</text>
</comment>
<organism evidence="9 10">
    <name type="scientific">Linnemannia gamsii</name>
    <dbReference type="NCBI Taxonomy" id="64522"/>
    <lineage>
        <taxon>Eukaryota</taxon>
        <taxon>Fungi</taxon>
        <taxon>Fungi incertae sedis</taxon>
        <taxon>Mucoromycota</taxon>
        <taxon>Mortierellomycotina</taxon>
        <taxon>Mortierellomycetes</taxon>
        <taxon>Mortierellales</taxon>
        <taxon>Mortierellaceae</taxon>
        <taxon>Linnemannia</taxon>
    </lineage>
</organism>
<feature type="transmembrane region" description="Helical" evidence="8">
    <location>
        <begin position="306"/>
        <end position="324"/>
    </location>
</feature>
<feature type="transmembrane region" description="Helical" evidence="8">
    <location>
        <begin position="177"/>
        <end position="197"/>
    </location>
</feature>
<evidence type="ECO:0000256" key="6">
    <source>
        <dbReference type="ARBA" id="ARBA00022989"/>
    </source>
</evidence>
<evidence type="ECO:0000313" key="10">
    <source>
        <dbReference type="Proteomes" id="UP000823405"/>
    </source>
</evidence>
<dbReference type="EMBL" id="JAAAIN010001354">
    <property type="protein sequence ID" value="KAG0303912.1"/>
    <property type="molecule type" value="Genomic_DNA"/>
</dbReference>
<evidence type="ECO:0000313" key="9">
    <source>
        <dbReference type="EMBL" id="KAG0303912.1"/>
    </source>
</evidence>
<protein>
    <recommendedName>
        <fullName evidence="4 8">Protein PNS1</fullName>
    </recommendedName>
</protein>
<dbReference type="Pfam" id="PF04515">
    <property type="entry name" value="Choline_transpo"/>
    <property type="match status" value="1"/>
</dbReference>
<dbReference type="GO" id="GO:0022857">
    <property type="term" value="F:transmembrane transporter activity"/>
    <property type="evidence" value="ECO:0007669"/>
    <property type="project" value="UniProtKB-UniRule"/>
</dbReference>
<keyword evidence="7 8" id="KW-0472">Membrane</keyword>
<feature type="transmembrane region" description="Helical" evidence="8">
    <location>
        <begin position="397"/>
        <end position="418"/>
    </location>
</feature>
<evidence type="ECO:0000256" key="3">
    <source>
        <dbReference type="ARBA" id="ARBA00007168"/>
    </source>
</evidence>
<dbReference type="OrthoDB" id="44736at2759"/>
<evidence type="ECO:0000256" key="7">
    <source>
        <dbReference type="ARBA" id="ARBA00023136"/>
    </source>
</evidence>
<dbReference type="PANTHER" id="PTHR12385">
    <property type="entry name" value="CHOLINE TRANSPORTER-LIKE (SLC FAMILY 44)"/>
    <property type="match status" value="1"/>
</dbReference>
<evidence type="ECO:0000256" key="2">
    <source>
        <dbReference type="ARBA" id="ARBA00004141"/>
    </source>
</evidence>
<reference evidence="9" key="1">
    <citation type="journal article" date="2020" name="Fungal Divers.">
        <title>Resolving the Mortierellaceae phylogeny through synthesis of multi-gene phylogenetics and phylogenomics.</title>
        <authorList>
            <person name="Vandepol N."/>
            <person name="Liber J."/>
            <person name="Desiro A."/>
            <person name="Na H."/>
            <person name="Kennedy M."/>
            <person name="Barry K."/>
            <person name="Grigoriev I.V."/>
            <person name="Miller A.N."/>
            <person name="O'Donnell K."/>
            <person name="Stajich J.E."/>
            <person name="Bonito G."/>
        </authorList>
    </citation>
    <scope>NUCLEOTIDE SEQUENCE</scope>
    <source>
        <strain evidence="9">NVP60</strain>
    </source>
</reference>
<dbReference type="InterPro" id="IPR007603">
    <property type="entry name" value="Choline_transptr-like"/>
</dbReference>
<feature type="transmembrane region" description="Helical" evidence="8">
    <location>
        <begin position="75"/>
        <end position="96"/>
    </location>
</feature>
<dbReference type="Proteomes" id="UP000823405">
    <property type="component" value="Unassembled WGS sequence"/>
</dbReference>
<keyword evidence="5 8" id="KW-0812">Transmembrane</keyword>
<comment type="function">
    <text evidence="1 8">Probably involved in transport through the plasma membrane.</text>
</comment>
<feature type="transmembrane region" description="Helical" evidence="8">
    <location>
        <begin position="117"/>
        <end position="144"/>
    </location>
</feature>
<evidence type="ECO:0000256" key="5">
    <source>
        <dbReference type="ARBA" id="ARBA00022692"/>
    </source>
</evidence>